<evidence type="ECO:0000313" key="4">
    <source>
        <dbReference type="Proteomes" id="UP000269265"/>
    </source>
</evidence>
<dbReference type="SFLD" id="SFLDG00358">
    <property type="entry name" value="Main_(cytGST)"/>
    <property type="match status" value="1"/>
</dbReference>
<dbReference type="PANTHER" id="PTHR44051:SF8">
    <property type="entry name" value="GLUTATHIONE S-TRANSFERASE GSTA"/>
    <property type="match status" value="1"/>
</dbReference>
<dbReference type="Proteomes" id="UP000269265">
    <property type="component" value="Unassembled WGS sequence"/>
</dbReference>
<gene>
    <name evidence="3" type="ORF">EIP75_13185</name>
</gene>
<dbReference type="SFLD" id="SFLDS00019">
    <property type="entry name" value="Glutathione_Transferase_(cytos"/>
    <property type="match status" value="1"/>
</dbReference>
<dbReference type="Gene3D" id="1.20.1050.10">
    <property type="match status" value="1"/>
</dbReference>
<comment type="caution">
    <text evidence="3">The sequence shown here is derived from an EMBL/GenBank/DDBJ whole genome shotgun (WGS) entry which is preliminary data.</text>
</comment>
<dbReference type="Pfam" id="PF02798">
    <property type="entry name" value="GST_N"/>
    <property type="match status" value="1"/>
</dbReference>
<evidence type="ECO:0000259" key="2">
    <source>
        <dbReference type="PROSITE" id="PS50405"/>
    </source>
</evidence>
<dbReference type="InterPro" id="IPR004045">
    <property type="entry name" value="Glutathione_S-Trfase_N"/>
</dbReference>
<protein>
    <submittedName>
        <fullName evidence="3">Glutathione S-transferase</fullName>
    </submittedName>
</protein>
<dbReference type="GO" id="GO:0016740">
    <property type="term" value="F:transferase activity"/>
    <property type="evidence" value="ECO:0007669"/>
    <property type="project" value="UniProtKB-KW"/>
</dbReference>
<dbReference type="SFLD" id="SFLDG01150">
    <property type="entry name" value="Main.1:_Beta-like"/>
    <property type="match status" value="1"/>
</dbReference>
<reference evidence="3 4" key="1">
    <citation type="submission" date="2018-12" db="EMBL/GenBank/DDBJ databases">
        <title>The whole draft genome of Aquabacterium sp. SJQ9.</title>
        <authorList>
            <person name="Sun L."/>
            <person name="Gao X."/>
            <person name="Chen W."/>
            <person name="Huang K."/>
        </authorList>
    </citation>
    <scope>NUCLEOTIDE SEQUENCE [LARGE SCALE GENOMIC DNA]</scope>
    <source>
        <strain evidence="3 4">SJQ9</strain>
    </source>
</reference>
<keyword evidence="4" id="KW-1185">Reference proteome</keyword>
<evidence type="ECO:0000259" key="1">
    <source>
        <dbReference type="PROSITE" id="PS50404"/>
    </source>
</evidence>
<feature type="domain" description="GST N-terminal" evidence="1">
    <location>
        <begin position="1"/>
        <end position="80"/>
    </location>
</feature>
<proteinExistence type="predicted"/>
<dbReference type="PANTHER" id="PTHR44051">
    <property type="entry name" value="GLUTATHIONE S-TRANSFERASE-RELATED"/>
    <property type="match status" value="1"/>
</dbReference>
<dbReference type="SUPFAM" id="SSF47616">
    <property type="entry name" value="GST C-terminal domain-like"/>
    <property type="match status" value="1"/>
</dbReference>
<dbReference type="InterPro" id="IPR010987">
    <property type="entry name" value="Glutathione-S-Trfase_C-like"/>
</dbReference>
<sequence length="209" mass="23002">MDTLYFAPGTCSLAVHIALEEVGAPFQAVRVDLAHGQQRGADYLALNPKGRVPLLLTAQGPLTETPALLLYVAQRFPQAGLAPLDDAFTLARIQAFNSYLCSTVHVAHAHGKRGSRWVDADDTAAIEAMRRKVPHSYGECFELIERELLQGPWVMGEHYTIADPYLFTLAGWLESDGVDPSHLPKVLAHRQRMAERPAVQRALARVQLG</sequence>
<dbReference type="PROSITE" id="PS50404">
    <property type="entry name" value="GST_NTER"/>
    <property type="match status" value="1"/>
</dbReference>
<accession>A0A3R8TBJ8</accession>
<organism evidence="3 4">
    <name type="scientific">Aquabacterium soli</name>
    <dbReference type="NCBI Taxonomy" id="2493092"/>
    <lineage>
        <taxon>Bacteria</taxon>
        <taxon>Pseudomonadati</taxon>
        <taxon>Pseudomonadota</taxon>
        <taxon>Betaproteobacteria</taxon>
        <taxon>Burkholderiales</taxon>
        <taxon>Aquabacterium</taxon>
    </lineage>
</organism>
<dbReference type="AlphaFoldDB" id="A0A3R8TBJ8"/>
<dbReference type="CDD" id="cd03188">
    <property type="entry name" value="GST_C_Beta"/>
    <property type="match status" value="1"/>
</dbReference>
<dbReference type="Pfam" id="PF13410">
    <property type="entry name" value="GST_C_2"/>
    <property type="match status" value="1"/>
</dbReference>
<dbReference type="EMBL" id="RSED01000009">
    <property type="protein sequence ID" value="RRS03985.1"/>
    <property type="molecule type" value="Genomic_DNA"/>
</dbReference>
<dbReference type="CDD" id="cd03057">
    <property type="entry name" value="GST_N_Beta"/>
    <property type="match status" value="1"/>
</dbReference>
<dbReference type="SUPFAM" id="SSF52833">
    <property type="entry name" value="Thioredoxin-like"/>
    <property type="match status" value="1"/>
</dbReference>
<dbReference type="InterPro" id="IPR040079">
    <property type="entry name" value="Glutathione_S-Trfase"/>
</dbReference>
<dbReference type="InterPro" id="IPR036249">
    <property type="entry name" value="Thioredoxin-like_sf"/>
</dbReference>
<name>A0A3R8TBJ8_9BURK</name>
<dbReference type="Gene3D" id="3.40.30.10">
    <property type="entry name" value="Glutaredoxin"/>
    <property type="match status" value="1"/>
</dbReference>
<dbReference type="PROSITE" id="PS50405">
    <property type="entry name" value="GST_CTER"/>
    <property type="match status" value="1"/>
</dbReference>
<evidence type="ECO:0000313" key="3">
    <source>
        <dbReference type="EMBL" id="RRS03985.1"/>
    </source>
</evidence>
<dbReference type="InterPro" id="IPR036282">
    <property type="entry name" value="Glutathione-S-Trfase_C_sf"/>
</dbReference>
<dbReference type="OrthoDB" id="8772754at2"/>
<keyword evidence="3" id="KW-0808">Transferase</keyword>
<feature type="domain" description="GST C-terminal" evidence="2">
    <location>
        <begin position="86"/>
        <end position="209"/>
    </location>
</feature>